<organism evidence="1 2">
    <name type="scientific">Clostridium beijerinckii</name>
    <name type="common">Clostridium MP</name>
    <dbReference type="NCBI Taxonomy" id="1520"/>
    <lineage>
        <taxon>Bacteria</taxon>
        <taxon>Bacillati</taxon>
        <taxon>Bacillota</taxon>
        <taxon>Clostridia</taxon>
        <taxon>Eubacteriales</taxon>
        <taxon>Clostridiaceae</taxon>
        <taxon>Clostridium</taxon>
    </lineage>
</organism>
<evidence type="ECO:0000313" key="1">
    <source>
        <dbReference type="EMBL" id="NRV11686.1"/>
    </source>
</evidence>
<dbReference type="InterPro" id="IPR023296">
    <property type="entry name" value="Glyco_hydro_beta-prop_sf"/>
</dbReference>
<evidence type="ECO:0000313" key="2">
    <source>
        <dbReference type="Proteomes" id="UP000821656"/>
    </source>
</evidence>
<comment type="caution">
    <text evidence="1">The sequence shown here is derived from an EMBL/GenBank/DDBJ whole genome shotgun (WGS) entry which is preliminary data.</text>
</comment>
<dbReference type="EMBL" id="JABSXK010000001">
    <property type="protein sequence ID" value="NRV11686.1"/>
    <property type="molecule type" value="Genomic_DNA"/>
</dbReference>
<protein>
    <recommendedName>
        <fullName evidence="3">Glycosyl hydrolase family 32 N-terminal domain-containing protein</fullName>
    </recommendedName>
</protein>
<dbReference type="SUPFAM" id="SSF75005">
    <property type="entry name" value="Arabinanase/levansucrase/invertase"/>
    <property type="match status" value="1"/>
</dbReference>
<name>A0A1B9BPT0_CLOBE</name>
<dbReference type="PANTHER" id="PTHR35279">
    <property type="match status" value="1"/>
</dbReference>
<dbReference type="AlphaFoldDB" id="A0A1B9BPT0"/>
<proteinExistence type="predicted"/>
<sequence>MKWNKQGLIFSPKGEFEWMQSYALIPTADIISNDTIRIYFATLDREMYGRIGYIDVDMLNLKNIKNISEKPVLDIGDIGTFDDSGVNPSCILTVDNKKYLYYYGWQRCERVPYMLFAGLATSEDGENFTKASMVPVLDRTKEEPYLRSATSIIVEDNIFKCWYVSAINWILVNDKSYPKYVIKYAYSYDGIEWISENHTCISFKNEYEYGFGRPWVIKENDMYKMWYSIRSTNEPYKIGFATSKNGLDWTRLDEEAGIEKSESGWDSEMICYPNIVKFNNKTYMFYNGNRHGKTGFGYAILEA</sequence>
<dbReference type="PANTHER" id="PTHR35279:SF1">
    <property type="entry name" value="ARABINANASE_LEVANSUCRASE_INVERTASE"/>
    <property type="match status" value="1"/>
</dbReference>
<dbReference type="Proteomes" id="UP000821656">
    <property type="component" value="Unassembled WGS sequence"/>
</dbReference>
<evidence type="ECO:0008006" key="3">
    <source>
        <dbReference type="Google" id="ProtNLM"/>
    </source>
</evidence>
<dbReference type="Gene3D" id="2.115.10.20">
    <property type="entry name" value="Glycosyl hydrolase domain, family 43"/>
    <property type="match status" value="2"/>
</dbReference>
<dbReference type="RefSeq" id="WP_065416743.1">
    <property type="nucleotide sequence ID" value="NZ_CP016090.1"/>
</dbReference>
<accession>A0A1B9BPT0</accession>
<gene>
    <name evidence="1" type="ORF">DFH45_004649</name>
</gene>
<reference evidence="1" key="1">
    <citation type="submission" date="2020-05" db="EMBL/GenBank/DDBJ databases">
        <title>Genomic insights into acetone-butanol-ethanol (ABE) fermentation by sequencing solventogenic clostridia strains.</title>
        <authorList>
            <person name="Brown S."/>
        </authorList>
    </citation>
    <scope>NUCLEOTIDE SEQUENCE</scope>
    <source>
        <strain evidence="1">DJ126</strain>
    </source>
</reference>